<evidence type="ECO:0000256" key="5">
    <source>
        <dbReference type="ARBA" id="ARBA00023277"/>
    </source>
</evidence>
<keyword evidence="2" id="KW-0732">Signal</keyword>
<evidence type="ECO:0000313" key="9">
    <source>
        <dbReference type="EMBL" id="RMY18628.1"/>
    </source>
</evidence>
<keyword evidence="4" id="KW-0325">Glycoprotein</keyword>
<evidence type="ECO:0008006" key="13">
    <source>
        <dbReference type="Google" id="ProtNLM"/>
    </source>
</evidence>
<name>A0A3M7B2S5_HORWE</name>
<evidence type="ECO:0000256" key="1">
    <source>
        <dbReference type="ARBA" id="ARBA00022669"/>
    </source>
</evidence>
<evidence type="ECO:0000256" key="2">
    <source>
        <dbReference type="ARBA" id="ARBA00022729"/>
    </source>
</evidence>
<reference evidence="11 12" key="1">
    <citation type="journal article" date="2018" name="BMC Genomics">
        <title>Genomic evidence for intraspecific hybridization in a clonal and extremely halotolerant yeast.</title>
        <authorList>
            <person name="Gostincar C."/>
            <person name="Stajich J.E."/>
            <person name="Zupancic J."/>
            <person name="Zalar P."/>
            <person name="Gunde-Cimerman N."/>
        </authorList>
    </citation>
    <scope>NUCLEOTIDE SEQUENCE [LARGE SCALE GENOMIC DNA]</scope>
    <source>
        <strain evidence="10 12">EXF-6651</strain>
        <strain evidence="9 11">EXF-6669</strain>
    </source>
</reference>
<dbReference type="FunFam" id="2.60.40.10:FF:000552">
    <property type="entry name" value="Related to glucoamylase"/>
    <property type="match status" value="1"/>
</dbReference>
<feature type="domain" description="LysM" evidence="8">
    <location>
        <begin position="197"/>
        <end position="243"/>
    </location>
</feature>
<evidence type="ECO:0000256" key="6">
    <source>
        <dbReference type="ARBA" id="ARBA00023326"/>
    </source>
</evidence>
<dbReference type="GO" id="GO:2001070">
    <property type="term" value="F:starch binding"/>
    <property type="evidence" value="ECO:0007669"/>
    <property type="project" value="InterPro"/>
</dbReference>
<dbReference type="OrthoDB" id="550577at2759"/>
<dbReference type="InterPro" id="IPR036779">
    <property type="entry name" value="LysM_dom_sf"/>
</dbReference>
<dbReference type="InterPro" id="IPR052210">
    <property type="entry name" value="LysM1-like"/>
</dbReference>
<dbReference type="Gene3D" id="2.60.40.10">
    <property type="entry name" value="Immunoglobulins"/>
    <property type="match status" value="2"/>
</dbReference>
<feature type="domain" description="CBM20" evidence="7">
    <location>
        <begin position="358"/>
        <end position="465"/>
    </location>
</feature>
<dbReference type="PANTHER" id="PTHR34997:SF1">
    <property type="entry name" value="PEPTIDOGLYCAN-BINDING LYSIN DOMAIN"/>
    <property type="match status" value="1"/>
</dbReference>
<dbReference type="AlphaFoldDB" id="A0A3M7B2S5"/>
<evidence type="ECO:0000313" key="11">
    <source>
        <dbReference type="Proteomes" id="UP000271337"/>
    </source>
</evidence>
<evidence type="ECO:0000256" key="4">
    <source>
        <dbReference type="ARBA" id="ARBA00023180"/>
    </source>
</evidence>
<comment type="caution">
    <text evidence="10">The sequence shown here is derived from an EMBL/GenBank/DDBJ whole genome shotgun (WGS) entry which is preliminary data.</text>
</comment>
<dbReference type="CDD" id="cd05811">
    <property type="entry name" value="CBM20_glucoamylase"/>
    <property type="match status" value="1"/>
</dbReference>
<dbReference type="Proteomes" id="UP000271337">
    <property type="component" value="Unassembled WGS sequence"/>
</dbReference>
<gene>
    <name evidence="10" type="ORF">D0866_05491</name>
    <name evidence="9" type="ORF">D0867_05198</name>
</gene>
<dbReference type="EMBL" id="QWIL01000456">
    <property type="protein sequence ID" value="RMY18628.1"/>
    <property type="molecule type" value="Genomic_DNA"/>
</dbReference>
<dbReference type="SMART" id="SM00257">
    <property type="entry name" value="LysM"/>
    <property type="match status" value="2"/>
</dbReference>
<dbReference type="Pfam" id="PF00686">
    <property type="entry name" value="CBM_20"/>
    <property type="match status" value="2"/>
</dbReference>
<evidence type="ECO:0000313" key="10">
    <source>
        <dbReference type="EMBL" id="RMY34082.1"/>
    </source>
</evidence>
<dbReference type="InterPro" id="IPR034836">
    <property type="entry name" value="CBM20_glucoamylase"/>
</dbReference>
<dbReference type="PROSITE" id="PS51782">
    <property type="entry name" value="LYSM"/>
    <property type="match status" value="2"/>
</dbReference>
<dbReference type="SMART" id="SM01065">
    <property type="entry name" value="CBM_2"/>
    <property type="match status" value="2"/>
</dbReference>
<feature type="domain" description="LysM" evidence="8">
    <location>
        <begin position="114"/>
        <end position="160"/>
    </location>
</feature>
<dbReference type="SUPFAM" id="SSF49452">
    <property type="entry name" value="Starch-binding domain-like"/>
    <property type="match status" value="2"/>
</dbReference>
<evidence type="ECO:0000313" key="12">
    <source>
        <dbReference type="Proteomes" id="UP000276864"/>
    </source>
</evidence>
<dbReference type="Proteomes" id="UP000276864">
    <property type="component" value="Unassembled WGS sequence"/>
</dbReference>
<dbReference type="CDD" id="cd00118">
    <property type="entry name" value="LysM"/>
    <property type="match status" value="2"/>
</dbReference>
<dbReference type="VEuPathDB" id="FungiDB:BTJ68_11198"/>
<dbReference type="SUPFAM" id="SSF54106">
    <property type="entry name" value="LysM domain"/>
    <property type="match status" value="2"/>
</dbReference>
<dbReference type="Pfam" id="PF01476">
    <property type="entry name" value="LysM"/>
    <property type="match status" value="2"/>
</dbReference>
<dbReference type="InterPro" id="IPR013784">
    <property type="entry name" value="Carb-bd-like_fold"/>
</dbReference>
<feature type="domain" description="CBM20" evidence="7">
    <location>
        <begin position="244"/>
        <end position="355"/>
    </location>
</feature>
<dbReference type="InterPro" id="IPR018392">
    <property type="entry name" value="LysM"/>
</dbReference>
<dbReference type="InterPro" id="IPR002044">
    <property type="entry name" value="CBM20"/>
</dbReference>
<accession>A0A3M7B2S5</accession>
<keyword evidence="3" id="KW-0843">Virulence</keyword>
<dbReference type="Gene3D" id="3.10.350.10">
    <property type="entry name" value="LysM domain"/>
    <property type="match status" value="2"/>
</dbReference>
<evidence type="ECO:0000259" key="7">
    <source>
        <dbReference type="PROSITE" id="PS51166"/>
    </source>
</evidence>
<evidence type="ECO:0000256" key="3">
    <source>
        <dbReference type="ARBA" id="ARBA00023026"/>
    </source>
</evidence>
<organism evidence="10 12">
    <name type="scientific">Hortaea werneckii</name>
    <name type="common">Black yeast</name>
    <name type="synonym">Cladosporium werneckii</name>
    <dbReference type="NCBI Taxonomy" id="91943"/>
    <lineage>
        <taxon>Eukaryota</taxon>
        <taxon>Fungi</taxon>
        <taxon>Dikarya</taxon>
        <taxon>Ascomycota</taxon>
        <taxon>Pezizomycotina</taxon>
        <taxon>Dothideomycetes</taxon>
        <taxon>Dothideomycetidae</taxon>
        <taxon>Mycosphaerellales</taxon>
        <taxon>Teratosphaeriaceae</taxon>
        <taxon>Hortaea</taxon>
    </lineage>
</organism>
<proteinExistence type="predicted"/>
<keyword evidence="5" id="KW-0119">Carbohydrate metabolism</keyword>
<dbReference type="GO" id="GO:0008061">
    <property type="term" value="F:chitin binding"/>
    <property type="evidence" value="ECO:0007669"/>
    <property type="project" value="UniProtKB-KW"/>
</dbReference>
<protein>
    <recommendedName>
        <fullName evidence="13">CBM20 domain-containing protein</fullName>
    </recommendedName>
</protein>
<dbReference type="InterPro" id="IPR013783">
    <property type="entry name" value="Ig-like_fold"/>
</dbReference>
<evidence type="ECO:0000259" key="8">
    <source>
        <dbReference type="PROSITE" id="PS51782"/>
    </source>
</evidence>
<keyword evidence="6" id="KW-0624">Polysaccharide degradation</keyword>
<dbReference type="PROSITE" id="PS51166">
    <property type="entry name" value="CBM20"/>
    <property type="match status" value="2"/>
</dbReference>
<dbReference type="GO" id="GO:0000272">
    <property type="term" value="P:polysaccharide catabolic process"/>
    <property type="evidence" value="ECO:0007669"/>
    <property type="project" value="UniProtKB-KW"/>
</dbReference>
<sequence length="465" mass="49208">MHLTNFSAPSSTETIDYNATSVSLVLSIASLCPVQPSDVETGWTLADLLDSCEDLIEPYCYPALSKPAPTSRDFPAECSPGYYVTTSIDPSSSTVSATNSVLPTQSGIASSCTKYYKAVSGDTCQGISDAYDLLVDAFEDMNPAVGSECKSLWLGYYYCVATSSSSTSTAQPTSESSFPTSQAPQPQQAGIVDNCNKYYKVSSGDYCASIANSHNISTKDFLGWNTGIDPDCGNLFVNNYVCIGVGASSCVVDVAFHTSHSTEWGKAVIVVGSVPALGNWDVNTALSMTGSSGGANGVTNWDVTAELPANTQVAYKFVKVQTDGTPVWESDPNRNVQTTNCGGGAVEQQGGNWHDGSITSCNAVPVSFQVTAQTSFGEAVYVIGSVPALGEWSTDTAVALSAEQYTDSNPLWQGSVRLAIGKDVQYKFIKIGLDGGFTWESDPNRQFTVPTDCYATPLQSGTFEQ</sequence>
<dbReference type="PANTHER" id="PTHR34997">
    <property type="entry name" value="AM15"/>
    <property type="match status" value="1"/>
</dbReference>
<dbReference type="EMBL" id="QWIM01000486">
    <property type="protein sequence ID" value="RMY34082.1"/>
    <property type="molecule type" value="Genomic_DNA"/>
</dbReference>
<keyword evidence="1" id="KW-0147">Chitin-binding</keyword>